<dbReference type="GO" id="GO:0003677">
    <property type="term" value="F:DNA binding"/>
    <property type="evidence" value="ECO:0007669"/>
    <property type="project" value="InterPro"/>
</dbReference>
<keyword evidence="6" id="KW-1185">Reference proteome</keyword>
<dbReference type="EMBL" id="CP013099">
    <property type="protein sequence ID" value="ALP51918.1"/>
    <property type="molecule type" value="Genomic_DNA"/>
</dbReference>
<proteinExistence type="inferred from homology"/>
<dbReference type="KEGG" id="tee:Tel_14055"/>
<evidence type="ECO:0000313" key="6">
    <source>
        <dbReference type="Proteomes" id="UP000055136"/>
    </source>
</evidence>
<dbReference type="GO" id="GO:0004803">
    <property type="term" value="F:transposase activity"/>
    <property type="evidence" value="ECO:0007669"/>
    <property type="project" value="InterPro"/>
</dbReference>
<dbReference type="SUPFAM" id="SSF46689">
    <property type="entry name" value="Homeodomain-like"/>
    <property type="match status" value="1"/>
</dbReference>
<evidence type="ECO:0000256" key="1">
    <source>
        <dbReference type="ARBA" id="ARBA00009964"/>
    </source>
</evidence>
<dbReference type="GO" id="GO:0006313">
    <property type="term" value="P:DNA transposition"/>
    <property type="evidence" value="ECO:0007669"/>
    <property type="project" value="InterPro"/>
</dbReference>
<dbReference type="PANTHER" id="PTHR33215:SF13">
    <property type="entry name" value="PROTEIN DISTAL ANTENNA"/>
    <property type="match status" value="1"/>
</dbReference>
<feature type="compositionally biased region" description="Basic residues" evidence="2">
    <location>
        <begin position="63"/>
        <end position="74"/>
    </location>
</feature>
<dbReference type="Gene3D" id="1.10.10.60">
    <property type="entry name" value="Homeodomain-like"/>
    <property type="match status" value="1"/>
</dbReference>
<comment type="similarity">
    <text evidence="1">Belongs to the transposase 8 family.</text>
</comment>
<dbReference type="EMBL" id="CP013100">
    <property type="protein sequence ID" value="ALP54974.1"/>
    <property type="molecule type" value="Genomic_DNA"/>
</dbReference>
<dbReference type="PANTHER" id="PTHR33215">
    <property type="entry name" value="PROTEIN DISTAL ANTENNA"/>
    <property type="match status" value="1"/>
</dbReference>
<evidence type="ECO:0000313" key="3">
    <source>
        <dbReference type="EMBL" id="ALP51918.1"/>
    </source>
</evidence>
<sequence length="123" mass="14499">MGKTIKKNYDRYTLEFKLHAIKLSDHPNITALDVAETLGIHPVMLYRWRMEKKNGTLRENKQMKKKAKPSRKAKPQPDPMVERQAELLKANKRIKDLEKTLAAKQEELDILKKAKRFFSKARR</sequence>
<dbReference type="AlphaFoldDB" id="A0A0S2TII2"/>
<dbReference type="InterPro" id="IPR002514">
    <property type="entry name" value="Transposase_8"/>
</dbReference>
<evidence type="ECO:0008006" key="7">
    <source>
        <dbReference type="Google" id="ProtNLM"/>
    </source>
</evidence>
<dbReference type="Pfam" id="PF01527">
    <property type="entry name" value="HTH_Tnp_1"/>
    <property type="match status" value="1"/>
</dbReference>
<evidence type="ECO:0000256" key="2">
    <source>
        <dbReference type="SAM" id="MobiDB-lite"/>
    </source>
</evidence>
<organism evidence="5 6">
    <name type="scientific">Candidatus Tenderia electrophaga</name>
    <dbReference type="NCBI Taxonomy" id="1748243"/>
    <lineage>
        <taxon>Bacteria</taxon>
        <taxon>Pseudomonadati</taxon>
        <taxon>Pseudomonadota</taxon>
        <taxon>Gammaproteobacteria</taxon>
        <taxon>Candidatus Tenderiales</taxon>
        <taxon>Candidatus Tenderiaceae</taxon>
        <taxon>Candidatus Tenderia</taxon>
    </lineage>
</organism>
<dbReference type="KEGG" id="tee:Tel_17110"/>
<protein>
    <recommendedName>
        <fullName evidence="7">Transposase</fullName>
    </recommendedName>
</protein>
<name>A0A0S2TII2_9GAMM</name>
<reference evidence="5 6" key="1">
    <citation type="submission" date="2015-10" db="EMBL/GenBank/DDBJ databases">
        <title>Description of Candidatus Tenderia electrophaga gen. nov, sp. nov., an Uncultivated Electroautotroph from a Biocathode Enrichment.</title>
        <authorList>
            <person name="Eddie B.J."/>
            <person name="Malanoski A.P."/>
            <person name="Wang Z."/>
            <person name="Hall R.J."/>
            <person name="Oh S.D."/>
            <person name="Heiner C."/>
            <person name="Lin B."/>
            <person name="Strycharz-Glaven S.M."/>
        </authorList>
    </citation>
    <scope>NUCLEOTIDE SEQUENCE [LARGE SCALE GENOMIC DNA]</scope>
    <source>
        <strain evidence="5">NRL1</strain>
        <plasmid evidence="6">Plasmid</plasmid>
        <plasmid evidence="5">unnamed</plasmid>
    </source>
</reference>
<dbReference type="STRING" id="1748243.Tel_01515"/>
<evidence type="ECO:0000313" key="5">
    <source>
        <dbReference type="EMBL" id="ALP54974.1"/>
    </source>
</evidence>
<feature type="region of interest" description="Disordered" evidence="2">
    <location>
        <begin position="55"/>
        <end position="81"/>
    </location>
</feature>
<gene>
    <name evidence="3" type="ORF">Tel_01515</name>
    <name evidence="4" type="ORF">Tel_14055</name>
    <name evidence="5" type="ORF">Tel_17110</name>
</gene>
<keyword evidence="5" id="KW-0614">Plasmid</keyword>
<dbReference type="Proteomes" id="UP000055136">
    <property type="component" value="Plasmid unnamed"/>
</dbReference>
<dbReference type="KEGG" id="tee:Tel_01515"/>
<dbReference type="Proteomes" id="UP000055136">
    <property type="component" value="Chromosome"/>
</dbReference>
<dbReference type="EMBL" id="CP013099">
    <property type="protein sequence ID" value="ALP54169.1"/>
    <property type="molecule type" value="Genomic_DNA"/>
</dbReference>
<accession>A0A0S2TII2</accession>
<evidence type="ECO:0000313" key="4">
    <source>
        <dbReference type="EMBL" id="ALP54169.1"/>
    </source>
</evidence>
<dbReference type="InterPro" id="IPR051839">
    <property type="entry name" value="RD_transcriptional_regulator"/>
</dbReference>
<dbReference type="InterPro" id="IPR009057">
    <property type="entry name" value="Homeodomain-like_sf"/>
</dbReference>
<geneLocation type="plasmid" evidence="5">
    <name>unnamed</name>
</geneLocation>